<dbReference type="InterPro" id="IPR023214">
    <property type="entry name" value="HAD_sf"/>
</dbReference>
<name>A0A2H1EBY0_9FLAO</name>
<dbReference type="NCBIfam" id="TIGR01549">
    <property type="entry name" value="HAD-SF-IA-v1"/>
    <property type="match status" value="1"/>
</dbReference>
<dbReference type="PANTHER" id="PTHR47478">
    <property type="match status" value="1"/>
</dbReference>
<dbReference type="SFLD" id="SFLDG01135">
    <property type="entry name" value="C1.5.6:_HAD__Beta-PGM__Phospha"/>
    <property type="match status" value="1"/>
</dbReference>
<evidence type="ECO:0000313" key="2">
    <source>
        <dbReference type="Proteomes" id="UP000231564"/>
    </source>
</evidence>
<accession>A0A2H1EBY0</accession>
<dbReference type="SFLD" id="SFLDS00003">
    <property type="entry name" value="Haloacid_Dehalogenase"/>
    <property type="match status" value="1"/>
</dbReference>
<dbReference type="InterPro" id="IPR036412">
    <property type="entry name" value="HAD-like_sf"/>
</dbReference>
<dbReference type="NCBIfam" id="TIGR02254">
    <property type="entry name" value="YjjG_YfnB"/>
    <property type="match status" value="1"/>
</dbReference>
<dbReference type="SUPFAM" id="SSF56784">
    <property type="entry name" value="HAD-like"/>
    <property type="match status" value="1"/>
</dbReference>
<dbReference type="InterPro" id="IPR006439">
    <property type="entry name" value="HAD-SF_hydro_IA"/>
</dbReference>
<dbReference type="InterPro" id="IPR052550">
    <property type="entry name" value="Pyrimidine_5'-ntase_YjjG"/>
</dbReference>
<proteinExistence type="predicted"/>
<dbReference type="PRINTS" id="PR00413">
    <property type="entry name" value="HADHALOGNASE"/>
</dbReference>
<keyword evidence="2" id="KW-1185">Reference proteome</keyword>
<dbReference type="PANTHER" id="PTHR47478:SF1">
    <property type="entry name" value="PYRIMIDINE 5'-NUCLEOTIDASE YJJG"/>
    <property type="match status" value="1"/>
</dbReference>
<dbReference type="AlphaFoldDB" id="A0A2H1EBY0"/>
<sequence>MSIQHIFFDLDHTLWDFERNSELAFQRIFEERKIPVSITDFLKIYKPINFKYWKLYREEKVSKEVLRYNRLKETFEELTYSISTELIIAISEDYINFLSDYNHLFEGTIEILDYLKEKYELHIITNGFKEVQHLKMEKSGIKKYFTHIITAESIGVKKPDPKIFAYAMKLAKATPKNSVMIGDSYEADVIGGLDMGMSAIYCNLEKKENIKGISTIQSLIELKQYL</sequence>
<dbReference type="InterPro" id="IPR011951">
    <property type="entry name" value="HAD-SF_hydro_IA_YjjG/PynA"/>
</dbReference>
<dbReference type="GeneID" id="47723862"/>
<dbReference type="EMBL" id="LT634361">
    <property type="protein sequence ID" value="SFZ83947.1"/>
    <property type="molecule type" value="Genomic_DNA"/>
</dbReference>
<reference evidence="1 2" key="1">
    <citation type="submission" date="2016-11" db="EMBL/GenBank/DDBJ databases">
        <authorList>
            <person name="Jaros S."/>
            <person name="Januszkiewicz K."/>
            <person name="Wedrychowicz H."/>
        </authorList>
    </citation>
    <scope>NUCLEOTIDE SEQUENCE [LARGE SCALE GENOMIC DNA]</scope>
    <source>
        <strain evidence="1">NCIMB 2154T</strain>
    </source>
</reference>
<protein>
    <submittedName>
        <fullName evidence="1">Putative haloacid dehalogenase-like hydrolase protein</fullName>
    </submittedName>
</protein>
<dbReference type="SFLD" id="SFLDG01129">
    <property type="entry name" value="C1.5:_HAD__Beta-PGM__Phosphata"/>
    <property type="match status" value="1"/>
</dbReference>
<dbReference type="Proteomes" id="UP000231564">
    <property type="component" value="Chromosome MARIT"/>
</dbReference>
<keyword evidence="1" id="KW-0378">Hydrolase</keyword>
<gene>
    <name evidence="1" type="ORF">MARIT_2388</name>
</gene>
<dbReference type="Gene3D" id="1.10.150.240">
    <property type="entry name" value="Putative phosphatase, domain 2"/>
    <property type="match status" value="1"/>
</dbReference>
<dbReference type="Pfam" id="PF00702">
    <property type="entry name" value="Hydrolase"/>
    <property type="match status" value="1"/>
</dbReference>
<organism evidence="1 2">
    <name type="scientific">Tenacibaculum maritimum NCIMB 2154</name>
    <dbReference type="NCBI Taxonomy" id="1349785"/>
    <lineage>
        <taxon>Bacteria</taxon>
        <taxon>Pseudomonadati</taxon>
        <taxon>Bacteroidota</taxon>
        <taxon>Flavobacteriia</taxon>
        <taxon>Flavobacteriales</taxon>
        <taxon>Flavobacteriaceae</taxon>
        <taxon>Tenacibaculum</taxon>
    </lineage>
</organism>
<dbReference type="InterPro" id="IPR023198">
    <property type="entry name" value="PGP-like_dom2"/>
</dbReference>
<dbReference type="STRING" id="1349785.GCA_000509405_02083"/>
<dbReference type="RefSeq" id="WP_038025378.1">
    <property type="nucleotide sequence ID" value="NZ_BAUG01000009.1"/>
</dbReference>
<dbReference type="OrthoDB" id="9802350at2"/>
<dbReference type="GO" id="GO:0008253">
    <property type="term" value="F:5'-nucleotidase activity"/>
    <property type="evidence" value="ECO:0007669"/>
    <property type="project" value="InterPro"/>
</dbReference>
<dbReference type="Gene3D" id="3.40.50.1000">
    <property type="entry name" value="HAD superfamily/HAD-like"/>
    <property type="match status" value="1"/>
</dbReference>
<dbReference type="KEGG" id="tmar:MARIT_2388"/>
<evidence type="ECO:0000313" key="1">
    <source>
        <dbReference type="EMBL" id="SFZ83947.1"/>
    </source>
</evidence>